<reference evidence="2" key="1">
    <citation type="journal article" date="2019" name="Int. J. Syst. Evol. Microbiol.">
        <title>The Global Catalogue of Microorganisms (GCM) 10K type strain sequencing project: providing services to taxonomists for standard genome sequencing and annotation.</title>
        <authorList>
            <consortium name="The Broad Institute Genomics Platform"/>
            <consortium name="The Broad Institute Genome Sequencing Center for Infectious Disease"/>
            <person name="Wu L."/>
            <person name="Ma J."/>
        </authorList>
    </citation>
    <scope>NUCLEOTIDE SEQUENCE [LARGE SCALE GENOMIC DNA]</scope>
    <source>
        <strain evidence="2">NBRC 12467</strain>
    </source>
</reference>
<gene>
    <name evidence="1" type="ORF">GCM10007872_10590</name>
</gene>
<protein>
    <submittedName>
        <fullName evidence="1">Uncharacterized protein</fullName>
    </submittedName>
</protein>
<dbReference type="RefSeq" id="WP_228123737.1">
    <property type="nucleotide sequence ID" value="NZ_BARA01000008.1"/>
</dbReference>
<name>A0AA37SI22_9PROT</name>
<keyword evidence="2" id="KW-1185">Reference proteome</keyword>
<evidence type="ECO:0000313" key="2">
    <source>
        <dbReference type="Proteomes" id="UP001156708"/>
    </source>
</evidence>
<evidence type="ECO:0000313" key="1">
    <source>
        <dbReference type="EMBL" id="GLQ84151.1"/>
    </source>
</evidence>
<comment type="caution">
    <text evidence="1">The sequence shown here is derived from an EMBL/GenBank/DDBJ whole genome shotgun (WGS) entry which is preliminary data.</text>
</comment>
<dbReference type="AlphaFoldDB" id="A0AA37SI22"/>
<accession>A0AA37SI22</accession>
<dbReference type="Proteomes" id="UP001156708">
    <property type="component" value="Unassembled WGS sequence"/>
</dbReference>
<organism evidence="1 2">
    <name type="scientific">Gluconobacter sphaericus NBRC 12467</name>
    <dbReference type="NCBI Taxonomy" id="1307951"/>
    <lineage>
        <taxon>Bacteria</taxon>
        <taxon>Pseudomonadati</taxon>
        <taxon>Pseudomonadota</taxon>
        <taxon>Alphaproteobacteria</taxon>
        <taxon>Acetobacterales</taxon>
        <taxon>Acetobacteraceae</taxon>
        <taxon>Gluconobacter</taxon>
    </lineage>
</organism>
<sequence>MKYTSALCGSGKTHTVIRSIAKNKYKFRGRAILVQPKKQNLIESEAALKSLGMAPQVIDEDHIPVDKHGKKETTVAARLNAYMGAQRTPKAEDVLLVTHASFFNIIRKMRPEAKAHYVVIFDETPQNVFGQFQLSLSTNANLITDHIITEESQHEDFFRLVPKDDVDIQIFLTKEGEDEVNDKLRGLFDKLLDDDFKCEIRKDLWSKFLKNKKNSKNNVAFTAHHYMQPTIFSGFKYVHFLSAKFIESDLFHIFQKQGVHFEEKELKVRYSEHKNTTNTHIRYCMERDFSKSKRTNLCKNGKTIIQNILDVSRMNIQDDKTLLVLNKDMIDGDSDLLRSIKIPQNVEIISSYVHGLNEYQDVHHITFAASLNYRDTQSDFLFDRFGISYEDIDRSFLFSSTYQAVCRTSIRNMNDDSFRVITVPDRRSAAYLQEVLGIPDERVKSLEDHMYLYEEKTSGGQRKEHKQTKEMTELKKSAKKIIIKECEEFSNFMIDGESRFRINLLDKTVTTQVSKVLDFENPEDILDFFEKESSFTSNDKYTEDRLAWCALINTEALLNPKTGLIKQYGEANNAGYTCLMFDKDTSKTGEDISFSECAAWFKKQNWSFFMYETYSGAGNFRVVLPMTQVITCEAHELLTKWINKSIGNLGFKAAENEPGPFDSSKFNAASKFFLPNHKVGTKIKTYRHTGTVFNPIKALISKEVKISDQMAEAKQGQTSHKKKIYERVINPALTAINKTETRAGLRNRKSEEAKERFLQSKGHNELAELVRKMTFWEKSDEILPFVLMNYRSGPDMQRETEGLIRQYASIETCTQKYGWSE</sequence>
<proteinExistence type="predicted"/>
<dbReference type="EMBL" id="BSNZ01000007">
    <property type="protein sequence ID" value="GLQ84151.1"/>
    <property type="molecule type" value="Genomic_DNA"/>
</dbReference>